<dbReference type="OrthoDB" id="9807441at2"/>
<dbReference type="PANTHER" id="PTHR31901">
    <property type="entry name" value="GH3 DOMAIN-CONTAINING PROTEIN"/>
    <property type="match status" value="1"/>
</dbReference>
<dbReference type="EMBL" id="MLCN01000017">
    <property type="protein sequence ID" value="ONG40553.1"/>
    <property type="molecule type" value="Genomic_DNA"/>
</dbReference>
<evidence type="ECO:0000313" key="4">
    <source>
        <dbReference type="Proteomes" id="UP000192132"/>
    </source>
</evidence>
<evidence type="ECO:0000259" key="2">
    <source>
        <dbReference type="Pfam" id="PF23572"/>
    </source>
</evidence>
<reference evidence="3 4" key="1">
    <citation type="submission" date="2016-10" db="EMBL/GenBank/DDBJ databases">
        <title>Draft Genome sequence of Alkanindiges sp. strain H1.</title>
        <authorList>
            <person name="Subhash Y."/>
            <person name="Lee S."/>
        </authorList>
    </citation>
    <scope>NUCLEOTIDE SEQUENCE [LARGE SCALE GENOMIC DNA]</scope>
    <source>
        <strain evidence="3 4">H1</strain>
    </source>
</reference>
<comment type="caution">
    <text evidence="3">The sequence shown here is derived from an EMBL/GenBank/DDBJ whole genome shotgun (WGS) entry which is preliminary data.</text>
</comment>
<protein>
    <submittedName>
        <fullName evidence="3">GH3 auxin-responsive promoter</fullName>
    </submittedName>
</protein>
<dbReference type="Pfam" id="PF03321">
    <property type="entry name" value="GH3"/>
    <property type="match status" value="1"/>
</dbReference>
<accession>A0A1S8CUC9</accession>
<feature type="domain" description="GH3 middle" evidence="1">
    <location>
        <begin position="330"/>
        <end position="396"/>
    </location>
</feature>
<evidence type="ECO:0000313" key="3">
    <source>
        <dbReference type="EMBL" id="ONG40553.1"/>
    </source>
</evidence>
<dbReference type="InterPro" id="IPR055377">
    <property type="entry name" value="GH3_M"/>
</dbReference>
<dbReference type="RefSeq" id="WP_076877964.1">
    <property type="nucleotide sequence ID" value="NZ_MLCN01000017.1"/>
</dbReference>
<proteinExistence type="predicted"/>
<sequence length="531" mass="60007">MNLFAQVSHQALALVCRKADQRFKNQRKRLEQVQRKKLGKILKQLHLTKTQQRIKNYESFAAQLPLTRYSDWKTRIEQMRQGNQGLSRSKLVRYQPTSGSSESIKFIPYYQDFLNELDAAIGPWLSSMYRLHPKLKQGSHYWSISWLPESQRHLLTDANLNDDSVLLDWGKRILSQYTQAVPSDVAFADSADDALFATLCYLVADAHLSMLSVWSPTFALQLLDNMPMWGSDIVQVLTTGSWGKRQHSLAEVKAPKARSRARVLERLLAKPLMDWQALWPDLCLVSCWDTAGAKAWAQQLQTRLPFAGFEGKGLWATEGVVTIPYDGHYPLAYQSHFYEFENLTTGKIVPSWELQLGDEVSPILTTGSGLVRYCMDDHLVVSEFYGSLPCFTFKGRRFGVDLVGEKLDPSSALSTLHSVAQTVQHCKPVSLLAIDTEGQAKPYYLAVFEGAMQNQPCATLIDNHLKQNFHYELARNLGQLAPAQVVCVDDGWQYYKQLAMHSGMIEGNIKPEPLKKIHMNALNSAQVPAAL</sequence>
<keyword evidence="4" id="KW-1185">Reference proteome</keyword>
<dbReference type="InterPro" id="IPR004993">
    <property type="entry name" value="GH3"/>
</dbReference>
<dbReference type="Pfam" id="PF23572">
    <property type="entry name" value="GH3_C"/>
    <property type="match status" value="1"/>
</dbReference>
<dbReference type="PANTHER" id="PTHR31901:SF9">
    <property type="entry name" value="GH3 DOMAIN-CONTAINING PROTEIN"/>
    <property type="match status" value="1"/>
</dbReference>
<dbReference type="STRING" id="1907941.BKE30_07330"/>
<name>A0A1S8CUC9_9GAMM</name>
<dbReference type="GO" id="GO:0005737">
    <property type="term" value="C:cytoplasm"/>
    <property type="evidence" value="ECO:0007669"/>
    <property type="project" value="TreeGrafter"/>
</dbReference>
<dbReference type="InterPro" id="IPR055378">
    <property type="entry name" value="GH3_C"/>
</dbReference>
<dbReference type="Pfam" id="PF23571">
    <property type="entry name" value="GH3_M"/>
    <property type="match status" value="1"/>
</dbReference>
<gene>
    <name evidence="3" type="ORF">BKE30_07330</name>
</gene>
<dbReference type="AlphaFoldDB" id="A0A1S8CUC9"/>
<organism evidence="3 4">
    <name type="scientific">Alkanindiges hydrocarboniclasticus</name>
    <dbReference type="NCBI Taxonomy" id="1907941"/>
    <lineage>
        <taxon>Bacteria</taxon>
        <taxon>Pseudomonadati</taxon>
        <taxon>Pseudomonadota</taxon>
        <taxon>Gammaproteobacteria</taxon>
        <taxon>Moraxellales</taxon>
        <taxon>Moraxellaceae</taxon>
        <taxon>Alkanindiges</taxon>
    </lineage>
</organism>
<evidence type="ECO:0000259" key="1">
    <source>
        <dbReference type="Pfam" id="PF23571"/>
    </source>
</evidence>
<dbReference type="GO" id="GO:0016881">
    <property type="term" value="F:acid-amino acid ligase activity"/>
    <property type="evidence" value="ECO:0007669"/>
    <property type="project" value="TreeGrafter"/>
</dbReference>
<feature type="domain" description="GH3 C-terminal" evidence="2">
    <location>
        <begin position="431"/>
        <end position="512"/>
    </location>
</feature>
<dbReference type="Proteomes" id="UP000192132">
    <property type="component" value="Unassembled WGS sequence"/>
</dbReference>